<dbReference type="SUPFAM" id="SSF46785">
    <property type="entry name" value="Winged helix' DNA-binding domain"/>
    <property type="match status" value="1"/>
</dbReference>
<dbReference type="STRING" id="1321606.SAMD00020551_2796"/>
<dbReference type="InterPro" id="IPR036388">
    <property type="entry name" value="WH-like_DNA-bd_sf"/>
</dbReference>
<dbReference type="EMBL" id="BASE01000064">
    <property type="protein sequence ID" value="GAM14643.1"/>
    <property type="molecule type" value="Genomic_DNA"/>
</dbReference>
<dbReference type="Pfam" id="PF03551">
    <property type="entry name" value="PadR"/>
    <property type="match status" value="1"/>
</dbReference>
<dbReference type="AlphaFoldDB" id="A0A0A8X3W9"/>
<feature type="domain" description="Transcription regulator PadR N-terminal" evidence="1">
    <location>
        <begin position="15"/>
        <end position="87"/>
    </location>
</feature>
<keyword evidence="3" id="KW-1185">Reference proteome</keyword>
<evidence type="ECO:0000259" key="1">
    <source>
        <dbReference type="Pfam" id="PF03551"/>
    </source>
</evidence>
<proteinExistence type="predicted"/>
<sequence length="115" mass="13908">MFNRELLKGSTSLVLLQLLNERDMYGYELVKELDKRSDHSLQVKEGTLYPALHKLEKQEYIEFYWQEQEKGPARKYYQITQEGREVLIEKTEEWQQFVNVMNKVIRRPKNDPVKD</sequence>
<comment type="caution">
    <text evidence="2">The sequence shown here is derived from an EMBL/GenBank/DDBJ whole genome shotgun (WGS) entry which is preliminary data.</text>
</comment>
<dbReference type="InterPro" id="IPR052509">
    <property type="entry name" value="Metal_resp_DNA-bind_regulator"/>
</dbReference>
<dbReference type="RefSeq" id="WP_041966376.1">
    <property type="nucleotide sequence ID" value="NZ_BASE01000064.1"/>
</dbReference>
<dbReference type="InterPro" id="IPR005149">
    <property type="entry name" value="Tscrpt_reg_PadR_N"/>
</dbReference>
<dbReference type="OrthoDB" id="9808017at2"/>
<gene>
    <name evidence="2" type="ORF">SAMD00020551_2796</name>
</gene>
<evidence type="ECO:0000313" key="2">
    <source>
        <dbReference type="EMBL" id="GAM14643.1"/>
    </source>
</evidence>
<evidence type="ECO:0000313" key="3">
    <source>
        <dbReference type="Proteomes" id="UP000031014"/>
    </source>
</evidence>
<dbReference type="PANTHER" id="PTHR33169">
    <property type="entry name" value="PADR-FAMILY TRANSCRIPTIONAL REGULATOR"/>
    <property type="match status" value="1"/>
</dbReference>
<dbReference type="PANTHER" id="PTHR33169:SF14">
    <property type="entry name" value="TRANSCRIPTIONAL REGULATOR RV3488"/>
    <property type="match status" value="1"/>
</dbReference>
<accession>A0A0A8X3W9</accession>
<reference evidence="2 3" key="1">
    <citation type="submission" date="2013-06" db="EMBL/GenBank/DDBJ databases">
        <title>Whole genome shotgun sequence of Bacillus selenatarsenatis SF-1.</title>
        <authorList>
            <person name="Kuroda M."/>
            <person name="Sei K."/>
            <person name="Yamashita M."/>
            <person name="Ike M."/>
        </authorList>
    </citation>
    <scope>NUCLEOTIDE SEQUENCE [LARGE SCALE GENOMIC DNA]</scope>
    <source>
        <strain evidence="2 3">SF-1</strain>
    </source>
</reference>
<organism evidence="2 3">
    <name type="scientific">Mesobacillus selenatarsenatis (strain DSM 18680 / JCM 14380 / FERM P-15431 / SF-1)</name>
    <dbReference type="NCBI Taxonomy" id="1321606"/>
    <lineage>
        <taxon>Bacteria</taxon>
        <taxon>Bacillati</taxon>
        <taxon>Bacillota</taxon>
        <taxon>Bacilli</taxon>
        <taxon>Bacillales</taxon>
        <taxon>Bacillaceae</taxon>
        <taxon>Mesobacillus</taxon>
    </lineage>
</organism>
<dbReference type="Gene3D" id="1.10.10.10">
    <property type="entry name" value="Winged helix-like DNA-binding domain superfamily/Winged helix DNA-binding domain"/>
    <property type="match status" value="1"/>
</dbReference>
<protein>
    <submittedName>
        <fullName evidence="2">Transcriptional regulator, PadR family</fullName>
    </submittedName>
</protein>
<name>A0A0A8X3W9_MESS1</name>
<dbReference type="Proteomes" id="UP000031014">
    <property type="component" value="Unassembled WGS sequence"/>
</dbReference>
<dbReference type="InterPro" id="IPR036390">
    <property type="entry name" value="WH_DNA-bd_sf"/>
</dbReference>